<dbReference type="InterPro" id="IPR035992">
    <property type="entry name" value="Ricin_B-like_lectins"/>
</dbReference>
<reference evidence="3 4" key="1">
    <citation type="journal article" date="2016" name="Mol. Biol. Evol.">
        <title>Comparative Genomics of Early-Diverging Mushroom-Forming Fungi Provides Insights into the Origins of Lignocellulose Decay Capabilities.</title>
        <authorList>
            <person name="Nagy L.G."/>
            <person name="Riley R."/>
            <person name="Tritt A."/>
            <person name="Adam C."/>
            <person name="Daum C."/>
            <person name="Floudas D."/>
            <person name="Sun H."/>
            <person name="Yadav J.S."/>
            <person name="Pangilinan J."/>
            <person name="Larsson K.H."/>
            <person name="Matsuura K."/>
            <person name="Barry K."/>
            <person name="Labutti K."/>
            <person name="Kuo R."/>
            <person name="Ohm R.A."/>
            <person name="Bhattacharya S.S."/>
            <person name="Shirouzu T."/>
            <person name="Yoshinaga Y."/>
            <person name="Martin F.M."/>
            <person name="Grigoriev I.V."/>
            <person name="Hibbett D.S."/>
        </authorList>
    </citation>
    <scope>NUCLEOTIDE SEQUENCE [LARGE SCALE GENOMIC DNA]</scope>
    <source>
        <strain evidence="3 4">CBS 109695</strain>
    </source>
</reference>
<sequence length="171" mass="18619">MVSFTSLLAIVPFVISLATQVHAAGRLLHPNGNTNECLAVGNGYAAKGTIVEIIDCFAFDDPEFGHLQLWTLGRDKPGQVKLNGTDYCLDAGNPYPANGLPATIKKCDHDIAQTWYYTDDNRISLYGYGYCLDVVAGSKTVNQNPYSQLHTVQIWKCTDGDTQQAWTAAAS</sequence>
<dbReference type="OrthoDB" id="6770063at2759"/>
<dbReference type="CDD" id="cd00161">
    <property type="entry name" value="beta-trefoil_Ricin-like"/>
    <property type="match status" value="1"/>
</dbReference>
<dbReference type="STRING" id="436010.A0A165ZZK9"/>
<gene>
    <name evidence="3" type="ORF">FIBSPDRAFT_1050917</name>
</gene>
<dbReference type="PROSITE" id="PS50231">
    <property type="entry name" value="RICIN_B_LECTIN"/>
    <property type="match status" value="1"/>
</dbReference>
<organism evidence="3 4">
    <name type="scientific">Athelia psychrophila</name>
    <dbReference type="NCBI Taxonomy" id="1759441"/>
    <lineage>
        <taxon>Eukaryota</taxon>
        <taxon>Fungi</taxon>
        <taxon>Dikarya</taxon>
        <taxon>Basidiomycota</taxon>
        <taxon>Agaricomycotina</taxon>
        <taxon>Agaricomycetes</taxon>
        <taxon>Agaricomycetidae</taxon>
        <taxon>Atheliales</taxon>
        <taxon>Atheliaceae</taxon>
        <taxon>Athelia</taxon>
    </lineage>
</organism>
<proteinExistence type="predicted"/>
<accession>A0A165ZZK9</accession>
<evidence type="ECO:0000256" key="1">
    <source>
        <dbReference type="SAM" id="SignalP"/>
    </source>
</evidence>
<name>A0A165ZZK9_9AGAM</name>
<dbReference type="InterPro" id="IPR000772">
    <property type="entry name" value="Ricin_B_lectin"/>
</dbReference>
<feature type="chain" id="PRO_5007870331" evidence="1">
    <location>
        <begin position="24"/>
        <end position="171"/>
    </location>
</feature>
<dbReference type="Gene3D" id="2.80.10.50">
    <property type="match status" value="1"/>
</dbReference>
<dbReference type="Pfam" id="PF00652">
    <property type="entry name" value="Ricin_B_lectin"/>
    <property type="match status" value="1"/>
</dbReference>
<dbReference type="AlphaFoldDB" id="A0A165ZZK9"/>
<evidence type="ECO:0000313" key="4">
    <source>
        <dbReference type="Proteomes" id="UP000076532"/>
    </source>
</evidence>
<evidence type="ECO:0000313" key="3">
    <source>
        <dbReference type="EMBL" id="KZP11094.1"/>
    </source>
</evidence>
<dbReference type="Proteomes" id="UP000076532">
    <property type="component" value="Unassembled WGS sequence"/>
</dbReference>
<keyword evidence="1" id="KW-0732">Signal</keyword>
<protein>
    <submittedName>
        <fullName evidence="3">Carbohydrate-binding module family 13 protein</fullName>
    </submittedName>
</protein>
<evidence type="ECO:0000259" key="2">
    <source>
        <dbReference type="SMART" id="SM00458"/>
    </source>
</evidence>
<feature type="domain" description="Ricin B lectin" evidence="2">
    <location>
        <begin position="25"/>
        <end position="169"/>
    </location>
</feature>
<dbReference type="SMART" id="SM00458">
    <property type="entry name" value="RICIN"/>
    <property type="match status" value="1"/>
</dbReference>
<dbReference type="EMBL" id="KV417668">
    <property type="protein sequence ID" value="KZP11094.1"/>
    <property type="molecule type" value="Genomic_DNA"/>
</dbReference>
<keyword evidence="4" id="KW-1185">Reference proteome</keyword>
<feature type="signal peptide" evidence="1">
    <location>
        <begin position="1"/>
        <end position="23"/>
    </location>
</feature>
<dbReference type="SUPFAM" id="SSF50370">
    <property type="entry name" value="Ricin B-like lectins"/>
    <property type="match status" value="1"/>
</dbReference>